<reference evidence="1" key="1">
    <citation type="submission" date="2020-08" db="EMBL/GenBank/DDBJ databases">
        <title>Multicomponent nature underlies the extraordinary mechanical properties of spider dragline silk.</title>
        <authorList>
            <person name="Kono N."/>
            <person name="Nakamura H."/>
            <person name="Mori M."/>
            <person name="Yoshida Y."/>
            <person name="Ohtoshi R."/>
            <person name="Malay A.D."/>
            <person name="Moran D.A.P."/>
            <person name="Tomita M."/>
            <person name="Numata K."/>
            <person name="Arakawa K."/>
        </authorList>
    </citation>
    <scope>NUCLEOTIDE SEQUENCE</scope>
</reference>
<evidence type="ECO:0000313" key="1">
    <source>
        <dbReference type="EMBL" id="GFT57571.1"/>
    </source>
</evidence>
<protein>
    <submittedName>
        <fullName evidence="1">Uncharacterized protein</fullName>
    </submittedName>
</protein>
<name>A0A8X6TWH9_NEPPI</name>
<sequence>MLSVQVMSSQHSSQPYLTPSVTTPLPATSQSVIALSLSCYGYLAAKAALIRLRLKRLCLRKHAKRGAARRYRQIFARLYGQQMNATYARVTAPGCQACCCAVSPAGSTLLPLCYGFGSAYHEGAATGSSGLPYRYQRHGRSSACEKRTYVAARE</sequence>
<accession>A0A8X6TWH9</accession>
<dbReference type="EMBL" id="BMAW01113518">
    <property type="protein sequence ID" value="GFT57571.1"/>
    <property type="molecule type" value="Genomic_DNA"/>
</dbReference>
<keyword evidence="2" id="KW-1185">Reference proteome</keyword>
<dbReference type="AlphaFoldDB" id="A0A8X6TWH9"/>
<comment type="caution">
    <text evidence="1">The sequence shown here is derived from an EMBL/GenBank/DDBJ whole genome shotgun (WGS) entry which is preliminary data.</text>
</comment>
<evidence type="ECO:0000313" key="2">
    <source>
        <dbReference type="Proteomes" id="UP000887013"/>
    </source>
</evidence>
<organism evidence="1 2">
    <name type="scientific">Nephila pilipes</name>
    <name type="common">Giant wood spider</name>
    <name type="synonym">Nephila maculata</name>
    <dbReference type="NCBI Taxonomy" id="299642"/>
    <lineage>
        <taxon>Eukaryota</taxon>
        <taxon>Metazoa</taxon>
        <taxon>Ecdysozoa</taxon>
        <taxon>Arthropoda</taxon>
        <taxon>Chelicerata</taxon>
        <taxon>Arachnida</taxon>
        <taxon>Araneae</taxon>
        <taxon>Araneomorphae</taxon>
        <taxon>Entelegynae</taxon>
        <taxon>Araneoidea</taxon>
        <taxon>Nephilidae</taxon>
        <taxon>Nephila</taxon>
    </lineage>
</organism>
<dbReference type="Proteomes" id="UP000887013">
    <property type="component" value="Unassembled WGS sequence"/>
</dbReference>
<proteinExistence type="predicted"/>
<gene>
    <name evidence="1" type="ORF">NPIL_579101</name>
</gene>